<dbReference type="GO" id="GO:0007346">
    <property type="term" value="P:regulation of mitotic cell cycle"/>
    <property type="evidence" value="ECO:0007669"/>
    <property type="project" value="TreeGrafter"/>
</dbReference>
<evidence type="ECO:0000256" key="9">
    <source>
        <dbReference type="ARBA" id="ARBA00048367"/>
    </source>
</evidence>
<comment type="caution">
    <text evidence="12">The sequence shown here is derived from an EMBL/GenBank/DDBJ whole genome shotgun (WGS) entry which is preliminary data.</text>
</comment>
<comment type="catalytic activity">
    <reaction evidence="8">
        <text>L-threonyl-[protein] + ATP = O-phospho-L-threonyl-[protein] + ADP + H(+)</text>
        <dbReference type="Rhea" id="RHEA:46608"/>
        <dbReference type="Rhea" id="RHEA-COMP:11060"/>
        <dbReference type="Rhea" id="RHEA-COMP:11605"/>
        <dbReference type="ChEBI" id="CHEBI:15378"/>
        <dbReference type="ChEBI" id="CHEBI:30013"/>
        <dbReference type="ChEBI" id="CHEBI:30616"/>
        <dbReference type="ChEBI" id="CHEBI:61977"/>
        <dbReference type="ChEBI" id="CHEBI:456216"/>
        <dbReference type="EC" id="2.7.11.22"/>
    </reaction>
</comment>
<dbReference type="FunFam" id="3.30.200.20:FF:000054">
    <property type="entry name" value="Cyclin-dependent kinase 11B"/>
    <property type="match status" value="1"/>
</dbReference>
<sequence>MNSIQSKPNFLNACRSVDCFENIMKISEGTFGVVYKARNIETGEIVALKRLKVTDNKSGIPITFLREIKILLQQNHPNLLNVKEVVKGQMMNDFYLVMEYIDFDLYDLIQTTSSKTPFISSEIKCIMKQLLQGVSHLHKNWVMHRDLKTSNLLLSTQGILKIADFGSAKEIGKSQTPSPSPSPSNQQMQKITTSLLESTHGVTTPLYRAPEIFLGSTRYSFAIDIWACGCIFAELIYEKPFFEGKKEFEIMNCIFSRVGIPDEDSNWPGWKQFPGAKTINIQGTVNKAQKGTKLTPLLETGKGRQIFSRLTNSGYDLLLRMLTLCPERRITAEEALKHPYFDEQPLPSQQIEITDTRIQDMREKHQKKLGIQDKFNFETVNSEQTNKGWSIWRTFGASAPTSMLPSKLEKATNSAK</sequence>
<evidence type="ECO:0000313" key="12">
    <source>
        <dbReference type="EMBL" id="KAA6403612.1"/>
    </source>
</evidence>
<keyword evidence="6 12" id="KW-0418">Kinase</keyword>
<evidence type="ECO:0000259" key="11">
    <source>
        <dbReference type="PROSITE" id="PS50011"/>
    </source>
</evidence>
<dbReference type="InterPro" id="IPR050108">
    <property type="entry name" value="CDK"/>
</dbReference>
<dbReference type="EMBL" id="SNRW01000081">
    <property type="protein sequence ID" value="KAA6403612.1"/>
    <property type="molecule type" value="Genomic_DNA"/>
</dbReference>
<dbReference type="FunFam" id="1.10.510.10:FF:000624">
    <property type="entry name" value="Mitogen-activated protein kinase"/>
    <property type="match status" value="1"/>
</dbReference>
<dbReference type="InterPro" id="IPR011009">
    <property type="entry name" value="Kinase-like_dom_sf"/>
</dbReference>
<dbReference type="EC" id="2.7.11.22" evidence="2"/>
<reference evidence="12 13" key="1">
    <citation type="submission" date="2019-03" db="EMBL/GenBank/DDBJ databases">
        <title>Single cell metagenomics reveals metabolic interactions within the superorganism composed of flagellate Streblomastix strix and complex community of Bacteroidetes bacteria on its surface.</title>
        <authorList>
            <person name="Treitli S.C."/>
            <person name="Kolisko M."/>
            <person name="Husnik F."/>
            <person name="Keeling P."/>
            <person name="Hampl V."/>
        </authorList>
    </citation>
    <scope>NUCLEOTIDE SEQUENCE [LARGE SCALE GENOMIC DNA]</scope>
    <source>
        <strain evidence="12">ST1C</strain>
    </source>
</reference>
<gene>
    <name evidence="12" type="ORF">EZS28_000872</name>
</gene>
<dbReference type="Gene3D" id="1.10.510.10">
    <property type="entry name" value="Transferase(Phosphotransferase) domain 1"/>
    <property type="match status" value="1"/>
</dbReference>
<keyword evidence="7" id="KW-0067">ATP-binding</keyword>
<protein>
    <recommendedName>
        <fullName evidence="2">cyclin-dependent kinase</fullName>
        <ecNumber evidence="2">2.7.11.22</ecNumber>
    </recommendedName>
</protein>
<feature type="region of interest" description="Disordered" evidence="10">
    <location>
        <begin position="170"/>
        <end position="189"/>
    </location>
</feature>
<evidence type="ECO:0000256" key="6">
    <source>
        <dbReference type="ARBA" id="ARBA00022777"/>
    </source>
</evidence>
<evidence type="ECO:0000256" key="8">
    <source>
        <dbReference type="ARBA" id="ARBA00047811"/>
    </source>
</evidence>
<evidence type="ECO:0000256" key="3">
    <source>
        <dbReference type="ARBA" id="ARBA00022527"/>
    </source>
</evidence>
<dbReference type="InterPro" id="IPR000719">
    <property type="entry name" value="Prot_kinase_dom"/>
</dbReference>
<dbReference type="PROSITE" id="PS50011">
    <property type="entry name" value="PROTEIN_KINASE_DOM"/>
    <property type="match status" value="1"/>
</dbReference>
<keyword evidence="4" id="KW-0808">Transferase</keyword>
<keyword evidence="3" id="KW-0723">Serine/threonine-protein kinase</keyword>
<dbReference type="PROSITE" id="PS00108">
    <property type="entry name" value="PROTEIN_KINASE_ST"/>
    <property type="match status" value="1"/>
</dbReference>
<evidence type="ECO:0000256" key="7">
    <source>
        <dbReference type="ARBA" id="ARBA00022840"/>
    </source>
</evidence>
<evidence type="ECO:0000256" key="1">
    <source>
        <dbReference type="ARBA" id="ARBA00006485"/>
    </source>
</evidence>
<dbReference type="Gene3D" id="3.30.200.20">
    <property type="entry name" value="Phosphorylase Kinase, domain 1"/>
    <property type="match status" value="1"/>
</dbReference>
<proteinExistence type="inferred from homology"/>
<evidence type="ECO:0000256" key="5">
    <source>
        <dbReference type="ARBA" id="ARBA00022741"/>
    </source>
</evidence>
<dbReference type="PANTHER" id="PTHR24056:SF107">
    <property type="entry name" value="CYCLIN-DEPENDENT KINASE 11A-RELATED"/>
    <property type="match status" value="1"/>
</dbReference>
<dbReference type="SMART" id="SM00220">
    <property type="entry name" value="S_TKc"/>
    <property type="match status" value="1"/>
</dbReference>
<name>A0A5J4X9P7_9EUKA</name>
<comment type="catalytic activity">
    <reaction evidence="9">
        <text>L-seryl-[protein] + ATP = O-phospho-L-seryl-[protein] + ADP + H(+)</text>
        <dbReference type="Rhea" id="RHEA:17989"/>
        <dbReference type="Rhea" id="RHEA-COMP:9863"/>
        <dbReference type="Rhea" id="RHEA-COMP:11604"/>
        <dbReference type="ChEBI" id="CHEBI:15378"/>
        <dbReference type="ChEBI" id="CHEBI:29999"/>
        <dbReference type="ChEBI" id="CHEBI:30616"/>
        <dbReference type="ChEBI" id="CHEBI:83421"/>
        <dbReference type="ChEBI" id="CHEBI:456216"/>
        <dbReference type="EC" id="2.7.11.22"/>
    </reaction>
</comment>
<dbReference type="OrthoDB" id="1732493at2759"/>
<comment type="similarity">
    <text evidence="1">Belongs to the protein kinase superfamily. CMGC Ser/Thr protein kinase family. CDC2/CDKX subfamily.</text>
</comment>
<organism evidence="12 13">
    <name type="scientific">Streblomastix strix</name>
    <dbReference type="NCBI Taxonomy" id="222440"/>
    <lineage>
        <taxon>Eukaryota</taxon>
        <taxon>Metamonada</taxon>
        <taxon>Preaxostyla</taxon>
        <taxon>Oxymonadida</taxon>
        <taxon>Streblomastigidae</taxon>
        <taxon>Streblomastix</taxon>
    </lineage>
</organism>
<dbReference type="Pfam" id="PF00069">
    <property type="entry name" value="Pkinase"/>
    <property type="match status" value="1"/>
</dbReference>
<dbReference type="GO" id="GO:0005524">
    <property type="term" value="F:ATP binding"/>
    <property type="evidence" value="ECO:0007669"/>
    <property type="project" value="UniProtKB-KW"/>
</dbReference>
<dbReference type="AlphaFoldDB" id="A0A5J4X9P7"/>
<evidence type="ECO:0000256" key="2">
    <source>
        <dbReference type="ARBA" id="ARBA00012425"/>
    </source>
</evidence>
<dbReference type="GO" id="GO:0004693">
    <property type="term" value="F:cyclin-dependent protein serine/threonine kinase activity"/>
    <property type="evidence" value="ECO:0007669"/>
    <property type="project" value="UniProtKB-EC"/>
</dbReference>
<dbReference type="PANTHER" id="PTHR24056">
    <property type="entry name" value="CELL DIVISION PROTEIN KINASE"/>
    <property type="match status" value="1"/>
</dbReference>
<feature type="domain" description="Protein kinase" evidence="11">
    <location>
        <begin position="20"/>
        <end position="341"/>
    </location>
</feature>
<evidence type="ECO:0000313" key="13">
    <source>
        <dbReference type="Proteomes" id="UP000324800"/>
    </source>
</evidence>
<keyword evidence="5" id="KW-0547">Nucleotide-binding</keyword>
<dbReference type="GO" id="GO:0005634">
    <property type="term" value="C:nucleus"/>
    <property type="evidence" value="ECO:0007669"/>
    <property type="project" value="TreeGrafter"/>
</dbReference>
<evidence type="ECO:0000256" key="4">
    <source>
        <dbReference type="ARBA" id="ARBA00022679"/>
    </source>
</evidence>
<dbReference type="Proteomes" id="UP000324800">
    <property type="component" value="Unassembled WGS sequence"/>
</dbReference>
<evidence type="ECO:0000256" key="10">
    <source>
        <dbReference type="SAM" id="MobiDB-lite"/>
    </source>
</evidence>
<dbReference type="SUPFAM" id="SSF56112">
    <property type="entry name" value="Protein kinase-like (PK-like)"/>
    <property type="match status" value="1"/>
</dbReference>
<dbReference type="InterPro" id="IPR008271">
    <property type="entry name" value="Ser/Thr_kinase_AS"/>
</dbReference>
<accession>A0A5J4X9P7</accession>